<dbReference type="Gene3D" id="1.20.1740.10">
    <property type="entry name" value="Amino acid/polyamine transporter I"/>
    <property type="match status" value="1"/>
</dbReference>
<sequence>MSAPELRRSITLLPLSLYGIGTTVGAGIYVLIGAAAGYAGENIALGFLLSALIVAPSAASFAALARRNPVSAGEAAYVEEGFGSGGLSLVVGLAVVTAGMVSSAAITRGAAGYVLAIVPLTETVIIVAIVLGLGAIAAWGISQSMILAASLAVIEILGLVAVIAVGFSHLSVATVMSALVPDVSQGFLLPATGIFQAALIAFFAFIGFEDIVNLAEETRRPRRTVPLAIAITLIATAMLYISVSLAAIAVVPPADLAQSDAPLALVIERGLGAGATAFAAIAVLAALNGILVQMVMATRVLYGLARLGRVPAFFARVNARTQTPLIATVVVVTMICTLSFALPLVRLAETTSTITLLIFTMVNLSLLAIRLRENAGVFARSRAACLPALGAITSIGFLGVQFLSASY</sequence>
<evidence type="ECO:0000256" key="6">
    <source>
        <dbReference type="SAM" id="Phobius"/>
    </source>
</evidence>
<evidence type="ECO:0000256" key="1">
    <source>
        <dbReference type="ARBA" id="ARBA00004141"/>
    </source>
</evidence>
<feature type="transmembrane region" description="Helical" evidence="6">
    <location>
        <begin position="146"/>
        <end position="167"/>
    </location>
</feature>
<evidence type="ECO:0000256" key="2">
    <source>
        <dbReference type="ARBA" id="ARBA00022448"/>
    </source>
</evidence>
<organism evidence="7">
    <name type="scientific">hydrothermal vent metagenome</name>
    <dbReference type="NCBI Taxonomy" id="652676"/>
    <lineage>
        <taxon>unclassified sequences</taxon>
        <taxon>metagenomes</taxon>
        <taxon>ecological metagenomes</taxon>
    </lineage>
</organism>
<gene>
    <name evidence="7" type="ORF">MNBD_ALPHA09-825</name>
</gene>
<dbReference type="PANTHER" id="PTHR43243:SF4">
    <property type="entry name" value="CATIONIC AMINO ACID TRANSPORTER 4"/>
    <property type="match status" value="1"/>
</dbReference>
<dbReference type="PIRSF" id="PIRSF006060">
    <property type="entry name" value="AA_transporter"/>
    <property type="match status" value="1"/>
</dbReference>
<feature type="transmembrane region" description="Helical" evidence="6">
    <location>
        <begin position="383"/>
        <end position="404"/>
    </location>
</feature>
<evidence type="ECO:0000256" key="4">
    <source>
        <dbReference type="ARBA" id="ARBA00022989"/>
    </source>
</evidence>
<dbReference type="AlphaFoldDB" id="A0A3B0T8K2"/>
<feature type="transmembrane region" description="Helical" evidence="6">
    <location>
        <begin position="325"/>
        <end position="345"/>
    </location>
</feature>
<dbReference type="EMBL" id="UOEM01000060">
    <property type="protein sequence ID" value="VAW13210.1"/>
    <property type="molecule type" value="Genomic_DNA"/>
</dbReference>
<keyword evidence="5 6" id="KW-0472">Membrane</keyword>
<evidence type="ECO:0000313" key="7">
    <source>
        <dbReference type="EMBL" id="VAW13210.1"/>
    </source>
</evidence>
<feature type="transmembrane region" description="Helical" evidence="6">
    <location>
        <begin position="86"/>
        <end position="106"/>
    </location>
</feature>
<keyword evidence="2" id="KW-0813">Transport</keyword>
<evidence type="ECO:0000256" key="5">
    <source>
        <dbReference type="ARBA" id="ARBA00023136"/>
    </source>
</evidence>
<accession>A0A3B0T8K2</accession>
<reference evidence="7" key="1">
    <citation type="submission" date="2018-06" db="EMBL/GenBank/DDBJ databases">
        <authorList>
            <person name="Zhirakovskaya E."/>
        </authorList>
    </citation>
    <scope>NUCLEOTIDE SEQUENCE</scope>
</reference>
<feature type="transmembrane region" description="Helical" evidence="6">
    <location>
        <begin position="227"/>
        <end position="251"/>
    </location>
</feature>
<comment type="subcellular location">
    <subcellularLocation>
        <location evidence="1">Membrane</location>
        <topology evidence="1">Multi-pass membrane protein</topology>
    </subcellularLocation>
</comment>
<name>A0A3B0T8K2_9ZZZZ</name>
<keyword evidence="3 6" id="KW-0812">Transmembrane</keyword>
<protein>
    <submittedName>
        <fullName evidence="7">Uncharacterized amino acid permease, GabP family</fullName>
    </submittedName>
</protein>
<feature type="transmembrane region" description="Helical" evidence="6">
    <location>
        <begin position="112"/>
        <end position="139"/>
    </location>
</feature>
<feature type="transmembrane region" description="Helical" evidence="6">
    <location>
        <begin position="187"/>
        <end position="206"/>
    </location>
</feature>
<dbReference type="GO" id="GO:0015171">
    <property type="term" value="F:amino acid transmembrane transporter activity"/>
    <property type="evidence" value="ECO:0007669"/>
    <property type="project" value="TreeGrafter"/>
</dbReference>
<keyword evidence="4 6" id="KW-1133">Transmembrane helix</keyword>
<dbReference type="GO" id="GO:0016020">
    <property type="term" value="C:membrane"/>
    <property type="evidence" value="ECO:0007669"/>
    <property type="project" value="UniProtKB-SubCell"/>
</dbReference>
<dbReference type="Pfam" id="PF13520">
    <property type="entry name" value="AA_permease_2"/>
    <property type="match status" value="1"/>
</dbReference>
<feature type="transmembrane region" description="Helical" evidence="6">
    <location>
        <begin position="43"/>
        <end position="65"/>
    </location>
</feature>
<proteinExistence type="predicted"/>
<feature type="transmembrane region" description="Helical" evidence="6">
    <location>
        <begin position="271"/>
        <end position="304"/>
    </location>
</feature>
<evidence type="ECO:0000256" key="3">
    <source>
        <dbReference type="ARBA" id="ARBA00022692"/>
    </source>
</evidence>
<feature type="transmembrane region" description="Helical" evidence="6">
    <location>
        <begin position="12"/>
        <end position="37"/>
    </location>
</feature>
<dbReference type="PANTHER" id="PTHR43243">
    <property type="entry name" value="INNER MEMBRANE TRANSPORTER YGJI-RELATED"/>
    <property type="match status" value="1"/>
</dbReference>
<dbReference type="InterPro" id="IPR002293">
    <property type="entry name" value="AA/rel_permease1"/>
</dbReference>
<feature type="transmembrane region" description="Helical" evidence="6">
    <location>
        <begin position="351"/>
        <end position="371"/>
    </location>
</feature>